<evidence type="ECO:0000313" key="2">
    <source>
        <dbReference type="EMBL" id="PMD31934.1"/>
    </source>
</evidence>
<dbReference type="EMBL" id="KZ613961">
    <property type="protein sequence ID" value="PMD31934.1"/>
    <property type="molecule type" value="Genomic_DNA"/>
</dbReference>
<dbReference type="PANTHER" id="PTHR30383">
    <property type="entry name" value="THIOESTERASE 1/PROTEASE 1/LYSOPHOSPHOLIPASE L1"/>
    <property type="match status" value="1"/>
</dbReference>
<dbReference type="Proteomes" id="UP000235786">
    <property type="component" value="Unassembled WGS sequence"/>
</dbReference>
<dbReference type="InterPro" id="IPR036514">
    <property type="entry name" value="SGNH_hydro_sf"/>
</dbReference>
<dbReference type="PANTHER" id="PTHR30383:SF2">
    <property type="entry name" value="CELLULOSE-BINDING PROTEIN"/>
    <property type="match status" value="1"/>
</dbReference>
<protein>
    <submittedName>
        <fullName evidence="2">Carbohydrate esterase family 3 protein</fullName>
    </submittedName>
</protein>
<keyword evidence="3" id="KW-1185">Reference proteome</keyword>
<feature type="domain" description="SGNH hydrolase-type esterase" evidence="1">
    <location>
        <begin position="3"/>
        <end position="105"/>
    </location>
</feature>
<dbReference type="GO" id="GO:0004622">
    <property type="term" value="F:phosphatidylcholine lysophospholipase activity"/>
    <property type="evidence" value="ECO:0007669"/>
    <property type="project" value="TreeGrafter"/>
</dbReference>
<reference evidence="2 3" key="1">
    <citation type="submission" date="2016-04" db="EMBL/GenBank/DDBJ databases">
        <title>A degradative enzymes factory behind the ericoid mycorrhizal symbiosis.</title>
        <authorList>
            <consortium name="DOE Joint Genome Institute"/>
            <person name="Martino E."/>
            <person name="Morin E."/>
            <person name="Grelet G."/>
            <person name="Kuo A."/>
            <person name="Kohler A."/>
            <person name="Daghino S."/>
            <person name="Barry K."/>
            <person name="Choi C."/>
            <person name="Cichocki N."/>
            <person name="Clum A."/>
            <person name="Copeland A."/>
            <person name="Hainaut M."/>
            <person name="Haridas S."/>
            <person name="Labutti K."/>
            <person name="Lindquist E."/>
            <person name="Lipzen A."/>
            <person name="Khouja H.-R."/>
            <person name="Murat C."/>
            <person name="Ohm R."/>
            <person name="Olson A."/>
            <person name="Spatafora J."/>
            <person name="Veneault-Fourrey C."/>
            <person name="Henrissat B."/>
            <person name="Grigoriev I."/>
            <person name="Martin F."/>
            <person name="Perotto S."/>
        </authorList>
    </citation>
    <scope>NUCLEOTIDE SEQUENCE [LARGE SCALE GENOMIC DNA]</scope>
    <source>
        <strain evidence="2 3">F</strain>
    </source>
</reference>
<name>A0A2J6R093_HYAVF</name>
<dbReference type="Pfam" id="PF13472">
    <property type="entry name" value="Lipase_GDSL_2"/>
    <property type="match status" value="1"/>
</dbReference>
<dbReference type="InterPro" id="IPR051532">
    <property type="entry name" value="Ester_Hydrolysis_Enzymes"/>
</dbReference>
<dbReference type="Gene3D" id="3.40.50.1110">
    <property type="entry name" value="SGNH hydrolase"/>
    <property type="match status" value="1"/>
</dbReference>
<evidence type="ECO:0000313" key="3">
    <source>
        <dbReference type="Proteomes" id="UP000235786"/>
    </source>
</evidence>
<dbReference type="SUPFAM" id="SSF52266">
    <property type="entry name" value="SGNH hydrolase"/>
    <property type="match status" value="1"/>
</dbReference>
<accession>A0A2J6R093</accession>
<feature type="non-terminal residue" evidence="2">
    <location>
        <position position="121"/>
    </location>
</feature>
<dbReference type="AlphaFoldDB" id="A0A2J6R093"/>
<gene>
    <name evidence="2" type="ORF">L207DRAFT_382879</name>
</gene>
<feature type="non-terminal residue" evidence="2">
    <location>
        <position position="1"/>
    </location>
</feature>
<organism evidence="2 3">
    <name type="scientific">Hyaloscypha variabilis (strain UAMH 11265 / GT02V1 / F)</name>
    <name type="common">Meliniomyces variabilis</name>
    <dbReference type="NCBI Taxonomy" id="1149755"/>
    <lineage>
        <taxon>Eukaryota</taxon>
        <taxon>Fungi</taxon>
        <taxon>Dikarya</taxon>
        <taxon>Ascomycota</taxon>
        <taxon>Pezizomycotina</taxon>
        <taxon>Leotiomycetes</taxon>
        <taxon>Helotiales</taxon>
        <taxon>Hyaloscyphaceae</taxon>
        <taxon>Hyaloscypha</taxon>
        <taxon>Hyaloscypha variabilis</taxon>
    </lineage>
</organism>
<evidence type="ECO:0000259" key="1">
    <source>
        <dbReference type="Pfam" id="PF13472"/>
    </source>
</evidence>
<dbReference type="InterPro" id="IPR013830">
    <property type="entry name" value="SGNH_hydro"/>
</dbReference>
<proteinExistence type="predicted"/>
<sequence>PPLITMHLGTNDIAQKSDKTTDIIAAFTTLVRVMRDSNPNMKIIVAQIIPCSVGSYTSQITPLNAAIPAWAAGLSTTNSPIWVVDQYTGMSSMDLRDGVHPNTSGDTKMAAKWYPALVNAL</sequence>
<dbReference type="OrthoDB" id="2119228at2759"/>